<keyword evidence="2" id="KW-1185">Reference proteome</keyword>
<evidence type="ECO:0000313" key="2">
    <source>
        <dbReference type="Proteomes" id="UP001606301"/>
    </source>
</evidence>
<gene>
    <name evidence="1" type="ORF">ACG0Z3_05620</name>
</gene>
<dbReference type="RefSeq" id="WP_394396092.1">
    <property type="nucleotide sequence ID" value="NZ_JBIGHW010000002.1"/>
</dbReference>
<dbReference type="Proteomes" id="UP001606301">
    <property type="component" value="Unassembled WGS sequence"/>
</dbReference>
<evidence type="ECO:0000313" key="1">
    <source>
        <dbReference type="EMBL" id="MFG6440157.1"/>
    </source>
</evidence>
<dbReference type="EMBL" id="JBIGHW010000002">
    <property type="protein sequence ID" value="MFG6440157.1"/>
    <property type="molecule type" value="Genomic_DNA"/>
</dbReference>
<comment type="caution">
    <text evidence="1">The sequence shown here is derived from an EMBL/GenBank/DDBJ whole genome shotgun (WGS) entry which is preliminary data.</text>
</comment>
<protein>
    <submittedName>
        <fullName evidence="1">Uncharacterized protein</fullName>
    </submittedName>
</protein>
<organism evidence="1 2">
    <name type="scientific">Pelomonas margarita</name>
    <dbReference type="NCBI Taxonomy" id="3299031"/>
    <lineage>
        <taxon>Bacteria</taxon>
        <taxon>Pseudomonadati</taxon>
        <taxon>Pseudomonadota</taxon>
        <taxon>Betaproteobacteria</taxon>
        <taxon>Burkholderiales</taxon>
        <taxon>Sphaerotilaceae</taxon>
        <taxon>Roseateles</taxon>
    </lineage>
</organism>
<sequence length="203" mass="22334">MPRLGRRRLLTRHLPAACGALLGLQPQAPWAQTLRPVEMSTSLAEDLDFVRRAFAQLTYSRRAAHVMRWLAASPHRAQRTEQADWGVAYQVQHGVVAELHIATVSPAPDAQVAALTAQFKPGRVRLGDLEASFGPWYRDPPDGDQASLASAYFNARLIHPSADFLLVAGTGAGYGRTLSRDEPADFLAATWSDDRAVRQGRPW</sequence>
<accession>A0ABW7FGL5</accession>
<reference evidence="1 2" key="1">
    <citation type="submission" date="2024-08" db="EMBL/GenBank/DDBJ databases">
        <authorList>
            <person name="Lu H."/>
        </authorList>
    </citation>
    <scope>NUCLEOTIDE SEQUENCE [LARGE SCALE GENOMIC DNA]</scope>
    <source>
        <strain evidence="1 2">LKC17W</strain>
    </source>
</reference>
<proteinExistence type="predicted"/>
<name>A0ABW7FGL5_9BURK</name>